<dbReference type="Proteomes" id="UP000077013">
    <property type="component" value="Unassembled WGS sequence"/>
</dbReference>
<accession>A0A167EMB1</accession>
<evidence type="ECO:0000313" key="3">
    <source>
        <dbReference type="Proteomes" id="UP000077013"/>
    </source>
</evidence>
<proteinExistence type="predicted"/>
<comment type="caution">
    <text evidence="2">The sequence shown here is derived from an EMBL/GenBank/DDBJ whole genome shotgun (WGS) entry which is preliminary data.</text>
</comment>
<feature type="compositionally biased region" description="Polar residues" evidence="1">
    <location>
        <begin position="15"/>
        <end position="33"/>
    </location>
</feature>
<dbReference type="AlphaFoldDB" id="A0A167EMB1"/>
<feature type="region of interest" description="Disordered" evidence="1">
    <location>
        <begin position="13"/>
        <end position="33"/>
    </location>
</feature>
<evidence type="ECO:0000313" key="2">
    <source>
        <dbReference type="EMBL" id="OAB75678.1"/>
    </source>
</evidence>
<dbReference type="STRING" id="1763537.ULVI_14455"/>
<keyword evidence="3" id="KW-1185">Reference proteome</keyword>
<reference evidence="2" key="1">
    <citation type="submission" date="2016-02" db="EMBL/GenBank/DDBJ databases">
        <title>Ulvibacter sp. LPB0005, isolated from Thais luteostoma.</title>
        <authorList>
            <person name="Shin S.-K."/>
            <person name="Yi H."/>
        </authorList>
    </citation>
    <scope>NUCLEOTIDE SEQUENCE [LARGE SCALE GENOMIC DNA]</scope>
    <source>
        <strain evidence="2">LPB0005</strain>
    </source>
</reference>
<sequence length="142" mass="15867">MCACNEKASEKRVNTLETTSEATPLKNSETPTGKVNATQIQKQLQGVWKEAEYPFRKVEFKDWMVKLTEEGVSGSSTFETYALAGSCRFANTNIKDVTPTTLLLTLTESERCEKMNLTDTTLTLSGFNTSSNANYEIVYLKQ</sequence>
<dbReference type="EMBL" id="LRXL01000053">
    <property type="protein sequence ID" value="OAB75678.1"/>
    <property type="molecule type" value="Genomic_DNA"/>
</dbReference>
<protein>
    <recommendedName>
        <fullName evidence="4">Lipocalin-like domain-containing protein</fullName>
    </recommendedName>
</protein>
<evidence type="ECO:0008006" key="4">
    <source>
        <dbReference type="Google" id="ProtNLM"/>
    </source>
</evidence>
<evidence type="ECO:0000256" key="1">
    <source>
        <dbReference type="SAM" id="MobiDB-lite"/>
    </source>
</evidence>
<organism evidence="2 3">
    <name type="scientific">Cochleicola gelatinilyticus</name>
    <dbReference type="NCBI Taxonomy" id="1763537"/>
    <lineage>
        <taxon>Bacteria</taxon>
        <taxon>Pseudomonadati</taxon>
        <taxon>Bacteroidota</taxon>
        <taxon>Flavobacteriia</taxon>
        <taxon>Flavobacteriales</taxon>
        <taxon>Flavobacteriaceae</taxon>
        <taxon>Cochleicola</taxon>
    </lineage>
</organism>
<gene>
    <name evidence="2" type="ORF">ULVI_14455</name>
</gene>
<name>A0A167EMB1_9FLAO</name>